<gene>
    <name evidence="2" type="ORF">RSA13_20095</name>
</gene>
<feature type="transmembrane region" description="Helical" evidence="1">
    <location>
        <begin position="66"/>
        <end position="89"/>
    </location>
</feature>
<evidence type="ECO:0000313" key="3">
    <source>
        <dbReference type="Proteomes" id="UP000072520"/>
    </source>
</evidence>
<evidence type="ECO:0000313" key="2">
    <source>
        <dbReference type="EMBL" id="KTS93900.1"/>
    </source>
</evidence>
<evidence type="ECO:0000256" key="1">
    <source>
        <dbReference type="SAM" id="Phobius"/>
    </source>
</evidence>
<accession>A0AB34V8R5</accession>
<organism evidence="2 3">
    <name type="scientific">Pantoea stewartii</name>
    <dbReference type="NCBI Taxonomy" id="66269"/>
    <lineage>
        <taxon>Bacteria</taxon>
        <taxon>Pseudomonadati</taxon>
        <taxon>Pseudomonadota</taxon>
        <taxon>Gammaproteobacteria</taxon>
        <taxon>Enterobacterales</taxon>
        <taxon>Erwiniaceae</taxon>
        <taxon>Pantoea</taxon>
    </lineage>
</organism>
<dbReference type="AlphaFoldDB" id="A0AB34V8R5"/>
<keyword evidence="1" id="KW-0812">Transmembrane</keyword>
<feature type="transmembrane region" description="Helical" evidence="1">
    <location>
        <begin position="101"/>
        <end position="124"/>
    </location>
</feature>
<dbReference type="RefSeq" id="WP_058708695.1">
    <property type="nucleotide sequence ID" value="NZ_JARNMT010000001.1"/>
</dbReference>
<proteinExistence type="predicted"/>
<protein>
    <submittedName>
        <fullName evidence="2">Uncharacterized protein</fullName>
    </submittedName>
</protein>
<reference evidence="2 3" key="1">
    <citation type="journal article" date="2016" name="Front. Microbiol.">
        <title>Genomic Resource of Rice Seed Associated Bacteria.</title>
        <authorList>
            <person name="Midha S."/>
            <person name="Bansal K."/>
            <person name="Sharma S."/>
            <person name="Kumar N."/>
            <person name="Patil P.P."/>
            <person name="Chaudhry V."/>
            <person name="Patil P.B."/>
        </authorList>
    </citation>
    <scope>NUCLEOTIDE SEQUENCE [LARGE SCALE GENOMIC DNA]</scope>
    <source>
        <strain evidence="2 3">RSA13</strain>
    </source>
</reference>
<comment type="caution">
    <text evidence="2">The sequence shown here is derived from an EMBL/GenBank/DDBJ whole genome shotgun (WGS) entry which is preliminary data.</text>
</comment>
<feature type="transmembrane region" description="Helical" evidence="1">
    <location>
        <begin position="24"/>
        <end position="46"/>
    </location>
</feature>
<dbReference type="Proteomes" id="UP000072520">
    <property type="component" value="Unassembled WGS sequence"/>
</dbReference>
<dbReference type="EMBL" id="LDSI01000031">
    <property type="protein sequence ID" value="KTS93900.1"/>
    <property type="molecule type" value="Genomic_DNA"/>
</dbReference>
<name>A0AB34V8R5_9GAMM</name>
<feature type="transmembrane region" description="Helical" evidence="1">
    <location>
        <begin position="130"/>
        <end position="155"/>
    </location>
</feature>
<keyword evidence="1" id="KW-0472">Membrane</keyword>
<keyword evidence="1" id="KW-1133">Transmembrane helix</keyword>
<sequence>MSTDDADELEQLKDNMKDLMVSPIGWHTMGIPLLISFVLSLLAFTVPQTSIWETVFSLMAWPDKALSGGVIVTGFIYCLVMFPSLTLIARGNHTALKTYINLIYFTLAVVAIYFLKTLISALFGGSVTTFTLISSCIGMVFVLVALSCLNSHLFFKSNAFYLHNRVWRKQLKLRNKTHSK</sequence>